<evidence type="ECO:0000256" key="5">
    <source>
        <dbReference type="SAM" id="Phobius"/>
    </source>
</evidence>
<dbReference type="Pfam" id="PF05101">
    <property type="entry name" value="VirB3"/>
    <property type="match status" value="1"/>
</dbReference>
<keyword evidence="7" id="KW-1185">Reference proteome</keyword>
<evidence type="ECO:0000256" key="1">
    <source>
        <dbReference type="ARBA" id="ARBA00004370"/>
    </source>
</evidence>
<dbReference type="RefSeq" id="WP_400188893.1">
    <property type="nucleotide sequence ID" value="NZ_JBGORX010000013.1"/>
</dbReference>
<comment type="caution">
    <text evidence="6">The sequence shown here is derived from an EMBL/GenBank/DDBJ whole genome shotgun (WGS) entry which is preliminary data.</text>
</comment>
<reference evidence="6 7" key="1">
    <citation type="submission" date="2024-08" db="EMBL/GenBank/DDBJ databases">
        <title>Draft Genome Sequence of Legionella lytica strain DSB2004, Isolated From a Fire Sprinkler System.</title>
        <authorList>
            <person name="Everhart A.D."/>
            <person name="Kidane D.T."/>
            <person name="Farone A.L."/>
            <person name="Farone M.B."/>
        </authorList>
    </citation>
    <scope>NUCLEOTIDE SEQUENCE [LARGE SCALE GENOMIC DNA]</scope>
    <source>
        <strain evidence="6 7">DSB2004</strain>
    </source>
</reference>
<comment type="subcellular location">
    <subcellularLocation>
        <location evidence="1">Membrane</location>
    </subcellularLocation>
</comment>
<gene>
    <name evidence="6" type="ORF">ACD661_16230</name>
</gene>
<proteinExistence type="predicted"/>
<evidence type="ECO:0000313" key="6">
    <source>
        <dbReference type="EMBL" id="MFJ1270106.1"/>
    </source>
</evidence>
<evidence type="ECO:0000256" key="3">
    <source>
        <dbReference type="ARBA" id="ARBA00022989"/>
    </source>
</evidence>
<evidence type="ECO:0000256" key="4">
    <source>
        <dbReference type="ARBA" id="ARBA00023136"/>
    </source>
</evidence>
<sequence length="95" mass="10804">MSQSIKINTIFGALTRPAMTAGVTLEYHSLNLMISVITFILLDNVLYGLIFIPIHVFGWLVCRYDNQFFSVIAKAFSMPNIPNKSIWGVRAYEPY</sequence>
<organism evidence="6 7">
    <name type="scientific">Legionella lytica</name>
    <dbReference type="NCBI Taxonomy" id="96232"/>
    <lineage>
        <taxon>Bacteria</taxon>
        <taxon>Pseudomonadati</taxon>
        <taxon>Pseudomonadota</taxon>
        <taxon>Gammaproteobacteria</taxon>
        <taxon>Legionellales</taxon>
        <taxon>Legionellaceae</taxon>
        <taxon>Legionella</taxon>
    </lineage>
</organism>
<keyword evidence="3 5" id="KW-1133">Transmembrane helix</keyword>
<name>A0ABW8DDQ1_9GAMM</name>
<accession>A0ABW8DDQ1</accession>
<keyword evidence="4 5" id="KW-0472">Membrane</keyword>
<feature type="transmembrane region" description="Helical" evidence="5">
    <location>
        <begin position="32"/>
        <end position="62"/>
    </location>
</feature>
<evidence type="ECO:0000313" key="7">
    <source>
        <dbReference type="Proteomes" id="UP001615550"/>
    </source>
</evidence>
<dbReference type="Proteomes" id="UP001615550">
    <property type="component" value="Unassembled WGS sequence"/>
</dbReference>
<keyword evidence="2 5" id="KW-0812">Transmembrane</keyword>
<dbReference type="EMBL" id="JBGORX010000013">
    <property type="protein sequence ID" value="MFJ1270106.1"/>
    <property type="molecule type" value="Genomic_DNA"/>
</dbReference>
<protein>
    <submittedName>
        <fullName evidence="6">Type IV secretion system protein VirB3</fullName>
    </submittedName>
</protein>
<dbReference type="InterPro" id="IPR007792">
    <property type="entry name" value="T4SS_VirB3/TrbD/AvhB"/>
</dbReference>
<evidence type="ECO:0000256" key="2">
    <source>
        <dbReference type="ARBA" id="ARBA00022692"/>
    </source>
</evidence>